<accession>A0A1Y2CXM9</accession>
<name>A0A1Y2CXM9_9FUNG</name>
<feature type="non-terminal residue" evidence="1">
    <location>
        <position position="64"/>
    </location>
</feature>
<dbReference type="Gene3D" id="3.40.50.300">
    <property type="entry name" value="P-loop containing nucleotide triphosphate hydrolases"/>
    <property type="match status" value="1"/>
</dbReference>
<dbReference type="AlphaFoldDB" id="A0A1Y2CXM9"/>
<dbReference type="Proteomes" id="UP000193920">
    <property type="component" value="Unassembled WGS sequence"/>
</dbReference>
<dbReference type="STRING" id="1754190.A0A1Y2CXM9"/>
<evidence type="ECO:0000313" key="1">
    <source>
        <dbReference type="EMBL" id="ORY51727.1"/>
    </source>
</evidence>
<dbReference type="EMBL" id="MCOG01000095">
    <property type="protein sequence ID" value="ORY51727.1"/>
    <property type="molecule type" value="Genomic_DNA"/>
</dbReference>
<gene>
    <name evidence="1" type="ORF">LY90DRAFT_343644</name>
</gene>
<sequence>KSNVMNLLGSASFSKSNLYYIVPQGKIISLIKSKNSSRHQLIKEIAGTRIYEQRRNESNKIMEQ</sequence>
<comment type="caution">
    <text evidence="1">The sequence shown here is derived from an EMBL/GenBank/DDBJ whole genome shotgun (WGS) entry which is preliminary data.</text>
</comment>
<feature type="non-terminal residue" evidence="1">
    <location>
        <position position="1"/>
    </location>
</feature>
<dbReference type="InterPro" id="IPR027417">
    <property type="entry name" value="P-loop_NTPase"/>
</dbReference>
<evidence type="ECO:0000313" key="2">
    <source>
        <dbReference type="Proteomes" id="UP000193920"/>
    </source>
</evidence>
<keyword evidence="2" id="KW-1185">Reference proteome</keyword>
<reference evidence="1 2" key="1">
    <citation type="submission" date="2016-08" db="EMBL/GenBank/DDBJ databases">
        <title>A Parts List for Fungal Cellulosomes Revealed by Comparative Genomics.</title>
        <authorList>
            <consortium name="DOE Joint Genome Institute"/>
            <person name="Haitjema C.H."/>
            <person name="Gilmore S.P."/>
            <person name="Henske J.K."/>
            <person name="Solomon K.V."/>
            <person name="De Groot R."/>
            <person name="Kuo A."/>
            <person name="Mondo S.J."/>
            <person name="Salamov A.A."/>
            <person name="Labutti K."/>
            <person name="Zhao Z."/>
            <person name="Chiniquy J."/>
            <person name="Barry K."/>
            <person name="Brewer H.M."/>
            <person name="Purvine S.O."/>
            <person name="Wright A.T."/>
            <person name="Boxma B."/>
            <person name="Van Alen T."/>
            <person name="Hackstein J.H."/>
            <person name="Baker S.E."/>
            <person name="Grigoriev I.V."/>
            <person name="O'Malley M.A."/>
        </authorList>
    </citation>
    <scope>NUCLEOTIDE SEQUENCE [LARGE SCALE GENOMIC DNA]</scope>
    <source>
        <strain evidence="1 2">G1</strain>
    </source>
</reference>
<dbReference type="PANTHER" id="PTHR43977">
    <property type="entry name" value="STRUCTURAL MAINTENANCE OF CHROMOSOMES PROTEIN 3"/>
    <property type="match status" value="1"/>
</dbReference>
<proteinExistence type="predicted"/>
<protein>
    <submittedName>
        <fullName evidence="1">Uncharacterized protein</fullName>
    </submittedName>
</protein>
<organism evidence="1 2">
    <name type="scientific">Neocallimastix californiae</name>
    <dbReference type="NCBI Taxonomy" id="1754190"/>
    <lineage>
        <taxon>Eukaryota</taxon>
        <taxon>Fungi</taxon>
        <taxon>Fungi incertae sedis</taxon>
        <taxon>Chytridiomycota</taxon>
        <taxon>Chytridiomycota incertae sedis</taxon>
        <taxon>Neocallimastigomycetes</taxon>
        <taxon>Neocallimastigales</taxon>
        <taxon>Neocallimastigaceae</taxon>
        <taxon>Neocallimastix</taxon>
    </lineage>
</organism>